<dbReference type="EMBL" id="BMWY01000001">
    <property type="protein sequence ID" value="GGZ44547.1"/>
    <property type="molecule type" value="Genomic_DNA"/>
</dbReference>
<evidence type="ECO:0000313" key="1">
    <source>
        <dbReference type="EMBL" id="GGZ44547.1"/>
    </source>
</evidence>
<name>A0ABQ3BHJ7_9FLAO</name>
<dbReference type="RefSeq" id="WP_051191315.1">
    <property type="nucleotide sequence ID" value="NZ_BMWY01000001.1"/>
</dbReference>
<evidence type="ECO:0000313" key="2">
    <source>
        <dbReference type="Proteomes" id="UP000615593"/>
    </source>
</evidence>
<evidence type="ECO:0008006" key="3">
    <source>
        <dbReference type="Google" id="ProtNLM"/>
    </source>
</evidence>
<sequence length="145" mass="16485">MKKIIITLFVAAAIAVSCKNEEKQSSENEASEKELRRSDILEERADRFKVGDEVLLRGEYIYTDEAAVLYGNDFVYGVTLDEKAKELAQQVESYKREDFDMVPVILKAKVKDNPKEEGWDKIIEIKNIVKVSEPTSEPAIKVKGE</sequence>
<dbReference type="GeneID" id="94367839"/>
<dbReference type="Proteomes" id="UP000615593">
    <property type="component" value="Unassembled WGS sequence"/>
</dbReference>
<organism evidence="1 2">
    <name type="scientific">Mesonia mobilis</name>
    <dbReference type="NCBI Taxonomy" id="369791"/>
    <lineage>
        <taxon>Bacteria</taxon>
        <taxon>Pseudomonadati</taxon>
        <taxon>Bacteroidota</taxon>
        <taxon>Flavobacteriia</taxon>
        <taxon>Flavobacteriales</taxon>
        <taxon>Flavobacteriaceae</taxon>
        <taxon>Mesonia</taxon>
    </lineage>
</organism>
<dbReference type="PROSITE" id="PS51257">
    <property type="entry name" value="PROKAR_LIPOPROTEIN"/>
    <property type="match status" value="1"/>
</dbReference>
<proteinExistence type="predicted"/>
<gene>
    <name evidence="1" type="ORF">GCM10008088_01970</name>
</gene>
<comment type="caution">
    <text evidence="1">The sequence shown here is derived from an EMBL/GenBank/DDBJ whole genome shotgun (WGS) entry which is preliminary data.</text>
</comment>
<accession>A0ABQ3BHJ7</accession>
<reference evidence="2" key="1">
    <citation type="journal article" date="2019" name="Int. J. Syst. Evol. Microbiol.">
        <title>The Global Catalogue of Microorganisms (GCM) 10K type strain sequencing project: providing services to taxonomists for standard genome sequencing and annotation.</title>
        <authorList>
            <consortium name="The Broad Institute Genomics Platform"/>
            <consortium name="The Broad Institute Genome Sequencing Center for Infectious Disease"/>
            <person name="Wu L."/>
            <person name="Ma J."/>
        </authorList>
    </citation>
    <scope>NUCLEOTIDE SEQUENCE [LARGE SCALE GENOMIC DNA]</scope>
    <source>
        <strain evidence="2">KCTC 12708</strain>
    </source>
</reference>
<keyword evidence="2" id="KW-1185">Reference proteome</keyword>
<protein>
    <recommendedName>
        <fullName evidence="3">Lipoprotein</fullName>
    </recommendedName>
</protein>